<reference evidence="1 2" key="1">
    <citation type="submission" date="2023-09" db="EMBL/GenBank/DDBJ databases">
        <authorList>
            <person name="Wang M."/>
        </authorList>
    </citation>
    <scope>NUCLEOTIDE SEQUENCE [LARGE SCALE GENOMIC DNA]</scope>
    <source>
        <strain evidence="1">GT-2023</strain>
        <tissue evidence="1">Liver</tissue>
    </source>
</reference>
<accession>A0ABR3MSA7</accession>
<dbReference type="Proteomes" id="UP001558613">
    <property type="component" value="Unassembled WGS sequence"/>
</dbReference>
<organism evidence="1 2">
    <name type="scientific">Cirrhinus molitorella</name>
    <name type="common">mud carp</name>
    <dbReference type="NCBI Taxonomy" id="172907"/>
    <lineage>
        <taxon>Eukaryota</taxon>
        <taxon>Metazoa</taxon>
        <taxon>Chordata</taxon>
        <taxon>Craniata</taxon>
        <taxon>Vertebrata</taxon>
        <taxon>Euteleostomi</taxon>
        <taxon>Actinopterygii</taxon>
        <taxon>Neopterygii</taxon>
        <taxon>Teleostei</taxon>
        <taxon>Ostariophysi</taxon>
        <taxon>Cypriniformes</taxon>
        <taxon>Cyprinidae</taxon>
        <taxon>Labeoninae</taxon>
        <taxon>Labeonini</taxon>
        <taxon>Cirrhinus</taxon>
    </lineage>
</organism>
<name>A0ABR3MSA7_9TELE</name>
<evidence type="ECO:0000313" key="2">
    <source>
        <dbReference type="Proteomes" id="UP001558613"/>
    </source>
</evidence>
<dbReference type="EMBL" id="JAYMGO010000009">
    <property type="protein sequence ID" value="KAL1267509.1"/>
    <property type="molecule type" value="Genomic_DNA"/>
</dbReference>
<evidence type="ECO:0000313" key="1">
    <source>
        <dbReference type="EMBL" id="KAL1267509.1"/>
    </source>
</evidence>
<proteinExistence type="predicted"/>
<sequence length="127" mass="14054">MSGALVWATRVAECSHLPELWLLPSARSSQASPLVERAQSYELTSCAHLLPLVRDPTCIPHAHGSYTTKVKAVGPGGHEQQRRAYSCQWQQTPKPLLCVWGSVRLNKLHKTSLLSLDLSSTTIEWPV</sequence>
<gene>
    <name evidence="1" type="ORF">QQF64_032872</name>
</gene>
<comment type="caution">
    <text evidence="1">The sequence shown here is derived from an EMBL/GenBank/DDBJ whole genome shotgun (WGS) entry which is preliminary data.</text>
</comment>
<protein>
    <submittedName>
        <fullName evidence="1">Uncharacterized protein</fullName>
    </submittedName>
</protein>
<keyword evidence="2" id="KW-1185">Reference proteome</keyword>